<dbReference type="InterPro" id="IPR023213">
    <property type="entry name" value="CAT-like_dom_sf"/>
</dbReference>
<dbReference type="InterPro" id="IPR051283">
    <property type="entry name" value="Sec_Metabolite_Acyltrans"/>
</dbReference>
<name>A0A392T648_9FABA</name>
<dbReference type="PANTHER" id="PTHR31896:SF46">
    <property type="entry name" value="HXXXD-TYPE ACYL-TRANSFERASE FAMILY PROTEIN"/>
    <property type="match status" value="1"/>
</dbReference>
<sequence length="83" mass="9043">VYQLGCHFDPNSITVSSSPRFNMYGNEFGMGKAIAVLSGYANKFDGNVSSYQGYEEGSIDLALTLMPDAMKALESDEEFMNAV</sequence>
<evidence type="ECO:0000313" key="2">
    <source>
        <dbReference type="EMBL" id="MCI55630.1"/>
    </source>
</evidence>
<comment type="caution">
    <text evidence="2">The sequence shown here is derived from an EMBL/GenBank/DDBJ whole genome shotgun (WGS) entry which is preliminary data.</text>
</comment>
<dbReference type="AlphaFoldDB" id="A0A392T648"/>
<keyword evidence="3" id="KW-1185">Reference proteome</keyword>
<evidence type="ECO:0000313" key="3">
    <source>
        <dbReference type="Proteomes" id="UP000265520"/>
    </source>
</evidence>
<protein>
    <submittedName>
        <fullName evidence="2">Putative acetyltransferase</fullName>
    </submittedName>
</protein>
<dbReference type="Proteomes" id="UP000265520">
    <property type="component" value="Unassembled WGS sequence"/>
</dbReference>
<proteinExistence type="predicted"/>
<keyword evidence="1 2" id="KW-0808">Transferase</keyword>
<dbReference type="GO" id="GO:0016740">
    <property type="term" value="F:transferase activity"/>
    <property type="evidence" value="ECO:0007669"/>
    <property type="project" value="UniProtKB-KW"/>
</dbReference>
<dbReference type="Gene3D" id="3.30.559.10">
    <property type="entry name" value="Chloramphenicol acetyltransferase-like domain"/>
    <property type="match status" value="1"/>
</dbReference>
<dbReference type="EMBL" id="LXQA010499415">
    <property type="protein sequence ID" value="MCI55630.1"/>
    <property type="molecule type" value="Genomic_DNA"/>
</dbReference>
<reference evidence="2 3" key="1">
    <citation type="journal article" date="2018" name="Front. Plant Sci.">
        <title>Red Clover (Trifolium pratense) and Zigzag Clover (T. medium) - A Picture of Genomic Similarities and Differences.</title>
        <authorList>
            <person name="Dluhosova J."/>
            <person name="Istvanek J."/>
            <person name="Nedelnik J."/>
            <person name="Repkova J."/>
        </authorList>
    </citation>
    <scope>NUCLEOTIDE SEQUENCE [LARGE SCALE GENOMIC DNA]</scope>
    <source>
        <strain evidence="3">cv. 10/8</strain>
        <tissue evidence="2">Leaf</tissue>
    </source>
</reference>
<organism evidence="2 3">
    <name type="scientific">Trifolium medium</name>
    <dbReference type="NCBI Taxonomy" id="97028"/>
    <lineage>
        <taxon>Eukaryota</taxon>
        <taxon>Viridiplantae</taxon>
        <taxon>Streptophyta</taxon>
        <taxon>Embryophyta</taxon>
        <taxon>Tracheophyta</taxon>
        <taxon>Spermatophyta</taxon>
        <taxon>Magnoliopsida</taxon>
        <taxon>eudicotyledons</taxon>
        <taxon>Gunneridae</taxon>
        <taxon>Pentapetalae</taxon>
        <taxon>rosids</taxon>
        <taxon>fabids</taxon>
        <taxon>Fabales</taxon>
        <taxon>Fabaceae</taxon>
        <taxon>Papilionoideae</taxon>
        <taxon>50 kb inversion clade</taxon>
        <taxon>NPAAA clade</taxon>
        <taxon>Hologalegina</taxon>
        <taxon>IRL clade</taxon>
        <taxon>Trifolieae</taxon>
        <taxon>Trifolium</taxon>
    </lineage>
</organism>
<dbReference type="PANTHER" id="PTHR31896">
    <property type="entry name" value="FAMILY REGULATORY PROTEIN, PUTATIVE (AFU_ORTHOLOGUE AFUA_3G14730)-RELATED"/>
    <property type="match status" value="1"/>
</dbReference>
<evidence type="ECO:0000256" key="1">
    <source>
        <dbReference type="ARBA" id="ARBA00022679"/>
    </source>
</evidence>
<dbReference type="Pfam" id="PF02458">
    <property type="entry name" value="Transferase"/>
    <property type="match status" value="1"/>
</dbReference>
<accession>A0A392T648</accession>
<feature type="non-terminal residue" evidence="2">
    <location>
        <position position="1"/>
    </location>
</feature>